<feature type="non-terminal residue" evidence="1">
    <location>
        <position position="154"/>
    </location>
</feature>
<evidence type="ECO:0000313" key="2">
    <source>
        <dbReference type="Proteomes" id="UP000789405"/>
    </source>
</evidence>
<name>A0A9N9K713_9GLOM</name>
<proteinExistence type="predicted"/>
<gene>
    <name evidence="1" type="ORF">DERYTH_LOCUS26034</name>
</gene>
<sequence length="154" mass="17700">VQNSLIEENSFAVPQVSFVISNQTNITCNFMNANGIHDCTQYVMQPQLVPYQYMDYKDYNGSFSAPGLLFSKIPNDGASSMEFKFYSNDPTLLNASDYYSLPFTTSYKFKLTRRRKDIMFLSWQNYLGFSSNLLQIPYFTSTMEAFPLQNDTPA</sequence>
<organism evidence="1 2">
    <name type="scientific">Dentiscutata erythropus</name>
    <dbReference type="NCBI Taxonomy" id="1348616"/>
    <lineage>
        <taxon>Eukaryota</taxon>
        <taxon>Fungi</taxon>
        <taxon>Fungi incertae sedis</taxon>
        <taxon>Mucoromycota</taxon>
        <taxon>Glomeromycotina</taxon>
        <taxon>Glomeromycetes</taxon>
        <taxon>Diversisporales</taxon>
        <taxon>Gigasporaceae</taxon>
        <taxon>Dentiscutata</taxon>
    </lineage>
</organism>
<accession>A0A9N9K713</accession>
<evidence type="ECO:0000313" key="1">
    <source>
        <dbReference type="EMBL" id="CAG8814912.1"/>
    </source>
</evidence>
<protein>
    <submittedName>
        <fullName evidence="1">28399_t:CDS:1</fullName>
    </submittedName>
</protein>
<dbReference type="OrthoDB" id="2421077at2759"/>
<comment type="caution">
    <text evidence="1">The sequence shown here is derived from an EMBL/GenBank/DDBJ whole genome shotgun (WGS) entry which is preliminary data.</text>
</comment>
<dbReference type="EMBL" id="CAJVPY010051909">
    <property type="protein sequence ID" value="CAG8814912.1"/>
    <property type="molecule type" value="Genomic_DNA"/>
</dbReference>
<dbReference type="AlphaFoldDB" id="A0A9N9K713"/>
<reference evidence="1" key="1">
    <citation type="submission" date="2021-06" db="EMBL/GenBank/DDBJ databases">
        <authorList>
            <person name="Kallberg Y."/>
            <person name="Tangrot J."/>
            <person name="Rosling A."/>
        </authorList>
    </citation>
    <scope>NUCLEOTIDE SEQUENCE</scope>
    <source>
        <strain evidence="1">MA453B</strain>
    </source>
</reference>
<feature type="non-terminal residue" evidence="1">
    <location>
        <position position="1"/>
    </location>
</feature>
<keyword evidence="2" id="KW-1185">Reference proteome</keyword>
<dbReference type="Proteomes" id="UP000789405">
    <property type="component" value="Unassembled WGS sequence"/>
</dbReference>